<keyword evidence="2" id="KW-1185">Reference proteome</keyword>
<dbReference type="AlphaFoldDB" id="A0A9R1VZJ6"/>
<dbReference type="EMBL" id="NBSK02000004">
    <property type="protein sequence ID" value="KAJ0213491.1"/>
    <property type="molecule type" value="Genomic_DNA"/>
</dbReference>
<gene>
    <name evidence="1" type="ORF">LSAT_V11C400212140</name>
</gene>
<name>A0A9R1VZJ6_LACSA</name>
<accession>A0A9R1VZJ6</accession>
<protein>
    <submittedName>
        <fullName evidence="1">Uncharacterized protein</fullName>
    </submittedName>
</protein>
<reference evidence="1 2" key="1">
    <citation type="journal article" date="2017" name="Nat. Commun.">
        <title>Genome assembly with in vitro proximity ligation data and whole-genome triplication in lettuce.</title>
        <authorList>
            <person name="Reyes-Chin-Wo S."/>
            <person name="Wang Z."/>
            <person name="Yang X."/>
            <person name="Kozik A."/>
            <person name="Arikit S."/>
            <person name="Song C."/>
            <person name="Xia L."/>
            <person name="Froenicke L."/>
            <person name="Lavelle D.O."/>
            <person name="Truco M.J."/>
            <person name="Xia R."/>
            <person name="Zhu S."/>
            <person name="Xu C."/>
            <person name="Xu H."/>
            <person name="Xu X."/>
            <person name="Cox K."/>
            <person name="Korf I."/>
            <person name="Meyers B.C."/>
            <person name="Michelmore R.W."/>
        </authorList>
    </citation>
    <scope>NUCLEOTIDE SEQUENCE [LARGE SCALE GENOMIC DNA]</scope>
    <source>
        <strain evidence="2">cv. Salinas</strain>
        <tissue evidence="1">Seedlings</tissue>
    </source>
</reference>
<comment type="caution">
    <text evidence="1">The sequence shown here is derived from an EMBL/GenBank/DDBJ whole genome shotgun (WGS) entry which is preliminary data.</text>
</comment>
<sequence>MARLNNRPVYGAMFTKSCFGDYLNIHMGVEGHPLVNILLGHRLAVQGVSPPSSGFREFRQHMFPFVLLSCSVRVAELIHMINNLRHQLSNADAVIVSLLFMLEQEF</sequence>
<dbReference type="Proteomes" id="UP000235145">
    <property type="component" value="Unassembled WGS sequence"/>
</dbReference>
<proteinExistence type="predicted"/>
<evidence type="ECO:0000313" key="2">
    <source>
        <dbReference type="Proteomes" id="UP000235145"/>
    </source>
</evidence>
<organism evidence="1 2">
    <name type="scientific">Lactuca sativa</name>
    <name type="common">Garden lettuce</name>
    <dbReference type="NCBI Taxonomy" id="4236"/>
    <lineage>
        <taxon>Eukaryota</taxon>
        <taxon>Viridiplantae</taxon>
        <taxon>Streptophyta</taxon>
        <taxon>Embryophyta</taxon>
        <taxon>Tracheophyta</taxon>
        <taxon>Spermatophyta</taxon>
        <taxon>Magnoliopsida</taxon>
        <taxon>eudicotyledons</taxon>
        <taxon>Gunneridae</taxon>
        <taxon>Pentapetalae</taxon>
        <taxon>asterids</taxon>
        <taxon>campanulids</taxon>
        <taxon>Asterales</taxon>
        <taxon>Asteraceae</taxon>
        <taxon>Cichorioideae</taxon>
        <taxon>Cichorieae</taxon>
        <taxon>Lactucinae</taxon>
        <taxon>Lactuca</taxon>
    </lineage>
</organism>
<evidence type="ECO:0000313" key="1">
    <source>
        <dbReference type="EMBL" id="KAJ0213491.1"/>
    </source>
</evidence>